<accession>A0A3S5A637</accession>
<dbReference type="AlphaFoldDB" id="A0A3S5A637"/>
<gene>
    <name evidence="3" type="ORF">PXEA_LOCUS22134</name>
</gene>
<keyword evidence="4" id="KW-1185">Reference proteome</keyword>
<evidence type="ECO:0000313" key="4">
    <source>
        <dbReference type="Proteomes" id="UP000784294"/>
    </source>
</evidence>
<name>A0A3S5A637_9PLAT</name>
<dbReference type="Proteomes" id="UP000784294">
    <property type="component" value="Unassembled WGS sequence"/>
</dbReference>
<evidence type="ECO:0000313" key="3">
    <source>
        <dbReference type="EMBL" id="VEL28694.1"/>
    </source>
</evidence>
<evidence type="ECO:0000256" key="2">
    <source>
        <dbReference type="SAM" id="Phobius"/>
    </source>
</evidence>
<feature type="transmembrane region" description="Helical" evidence="2">
    <location>
        <begin position="211"/>
        <end position="235"/>
    </location>
</feature>
<feature type="compositionally biased region" description="Polar residues" evidence="1">
    <location>
        <begin position="65"/>
        <end position="81"/>
    </location>
</feature>
<comment type="caution">
    <text evidence="3">The sequence shown here is derived from an EMBL/GenBank/DDBJ whole genome shotgun (WGS) entry which is preliminary data.</text>
</comment>
<feature type="region of interest" description="Disordered" evidence="1">
    <location>
        <begin position="1"/>
        <end position="24"/>
    </location>
</feature>
<dbReference type="EMBL" id="CAAALY010096938">
    <property type="protein sequence ID" value="VEL28694.1"/>
    <property type="molecule type" value="Genomic_DNA"/>
</dbReference>
<sequence length="236" mass="26101">MAPRRRAQCPLDSDSTTSSLASNAETGCTICADQRSRDHRVRRRRRRRRLRHWARRDWAKHVTSVAGQTGAGTSVAGTTEQPAKLSPVQLQKLLKKLDDSTDSEEVVARKKRRAPVYDSDGSGPFDATLSSLSSSSGCHGLKADVELRLPSLDVGVADGRSDWQKHYHQVGQQLEHFLRHPIQIPPPPPVEVKPVEPPEVKKIVKTPAKCIKILLGLLGLFTLIFVCSLIALLFIP</sequence>
<protein>
    <submittedName>
        <fullName evidence="3">Uncharacterized protein</fullName>
    </submittedName>
</protein>
<proteinExistence type="predicted"/>
<evidence type="ECO:0000256" key="1">
    <source>
        <dbReference type="SAM" id="MobiDB-lite"/>
    </source>
</evidence>
<organism evidence="3 4">
    <name type="scientific">Protopolystoma xenopodis</name>
    <dbReference type="NCBI Taxonomy" id="117903"/>
    <lineage>
        <taxon>Eukaryota</taxon>
        <taxon>Metazoa</taxon>
        <taxon>Spiralia</taxon>
        <taxon>Lophotrochozoa</taxon>
        <taxon>Platyhelminthes</taxon>
        <taxon>Monogenea</taxon>
        <taxon>Polyopisthocotylea</taxon>
        <taxon>Polystomatidea</taxon>
        <taxon>Polystomatidae</taxon>
        <taxon>Protopolystoma</taxon>
    </lineage>
</organism>
<reference evidence="3" key="1">
    <citation type="submission" date="2018-11" db="EMBL/GenBank/DDBJ databases">
        <authorList>
            <consortium name="Pathogen Informatics"/>
        </authorList>
    </citation>
    <scope>NUCLEOTIDE SEQUENCE</scope>
</reference>
<feature type="region of interest" description="Disordered" evidence="1">
    <location>
        <begin position="63"/>
        <end position="83"/>
    </location>
</feature>
<keyword evidence="2" id="KW-0812">Transmembrane</keyword>
<keyword evidence="2" id="KW-1133">Transmembrane helix</keyword>
<feature type="compositionally biased region" description="Low complexity" evidence="1">
    <location>
        <begin position="11"/>
        <end position="24"/>
    </location>
</feature>
<keyword evidence="2" id="KW-0472">Membrane</keyword>